<keyword evidence="1" id="KW-0812">Transmembrane</keyword>
<evidence type="ECO:0000313" key="2">
    <source>
        <dbReference type="EMBL" id="MEE6042386.1"/>
    </source>
</evidence>
<dbReference type="AlphaFoldDB" id="A0AAE5WHG5"/>
<evidence type="ECO:0000313" key="5">
    <source>
        <dbReference type="Proteomes" id="UP001347884"/>
    </source>
</evidence>
<keyword evidence="1" id="KW-1133">Transmembrane helix</keyword>
<proteinExistence type="predicted"/>
<dbReference type="EMBL" id="JAMDKF010000031">
    <property type="protein sequence ID" value="MEE6042386.1"/>
    <property type="molecule type" value="Genomic_DNA"/>
</dbReference>
<name>A0AAE5WHG5_AVIPA</name>
<accession>A0AAE5WHG5</accession>
<dbReference type="Proteomes" id="UP001347884">
    <property type="component" value="Unassembled WGS sequence"/>
</dbReference>
<evidence type="ECO:0000313" key="4">
    <source>
        <dbReference type="Proteomes" id="UP000247594"/>
    </source>
</evidence>
<comment type="caution">
    <text evidence="3">The sequence shown here is derived from an EMBL/GenBank/DDBJ whole genome shotgun (WGS) entry which is preliminary data.</text>
</comment>
<evidence type="ECO:0000313" key="3">
    <source>
        <dbReference type="EMBL" id="PXZ38105.1"/>
    </source>
</evidence>
<evidence type="ECO:0000256" key="1">
    <source>
        <dbReference type="SAM" id="Phobius"/>
    </source>
</evidence>
<feature type="transmembrane region" description="Helical" evidence="1">
    <location>
        <begin position="66"/>
        <end position="88"/>
    </location>
</feature>
<keyword evidence="5" id="KW-1185">Reference proteome</keyword>
<reference evidence="2" key="3">
    <citation type="submission" date="2022-05" db="EMBL/GenBank/DDBJ databases">
        <authorList>
            <person name="Chen Y."/>
            <person name="Zhu J."/>
            <person name="Zhu K."/>
        </authorList>
    </citation>
    <scope>NUCLEOTIDE SEQUENCE</scope>
    <source>
        <strain evidence="2">AV25</strain>
    </source>
</reference>
<feature type="transmembrane region" description="Helical" evidence="1">
    <location>
        <begin position="161"/>
        <end position="178"/>
    </location>
</feature>
<keyword evidence="1" id="KW-0472">Membrane</keyword>
<sequence>MSLPDDYFLDTDDEMLTHLEQCSTILLDDLYESIKRNKEKAMVLFNLLLSGSGGAFLLWVTHHFSYYLELAILSVSILWGLSAIYLLISTISLKMRPARGNSPENLYLDLYKNFDEYQDWRKSKNIHQLTPTGLIRRFELHNTNQSIIDLMKTNKRQVKHMNNAMYFSALIPLLGMLIA</sequence>
<reference evidence="2 5" key="2">
    <citation type="journal article" date="2022" name="Front. Microbiol.">
        <title>Commensal bacteria contribute to the growth of multidrug-resistant Avibacterium paragallinarum in chickens.</title>
        <authorList>
            <person name="Zhu J."/>
            <person name="Chen Y."/>
            <person name="Wu Y."/>
            <person name="Wang Y."/>
            <person name="Zhu K."/>
        </authorList>
    </citation>
    <scope>NUCLEOTIDE SEQUENCE [LARGE SCALE GENOMIC DNA]</scope>
    <source>
        <strain evidence="2 5">AV25</strain>
    </source>
</reference>
<feature type="transmembrane region" description="Helical" evidence="1">
    <location>
        <begin position="41"/>
        <end position="60"/>
    </location>
</feature>
<gene>
    <name evidence="3" type="ORF">DM482_10990</name>
    <name evidence="2" type="ORF">M5S13_10950</name>
</gene>
<protein>
    <submittedName>
        <fullName evidence="3">Uncharacterized protein</fullName>
    </submittedName>
</protein>
<reference evidence="3 4" key="1">
    <citation type="submission" date="2018-06" db="EMBL/GenBank/DDBJ databases">
        <authorList>
            <person name="Teymurazov M."/>
            <person name="Kislichkina A."/>
            <person name="Abaymova A."/>
            <person name="Mukhina T."/>
            <person name="Mayskaya N."/>
            <person name="Svetoch E."/>
            <person name="Bogun A."/>
        </authorList>
    </citation>
    <scope>NUCLEOTIDE SEQUENCE [LARGE SCALE GENOMIC DNA]</scope>
    <source>
        <strain evidence="3 4">SCPM-O-B-8406</strain>
    </source>
</reference>
<dbReference type="EMBL" id="QJPJ01000026">
    <property type="protein sequence ID" value="PXZ38105.1"/>
    <property type="molecule type" value="Genomic_DNA"/>
</dbReference>
<dbReference type="RefSeq" id="WP_110480013.1">
    <property type="nucleotide sequence ID" value="NZ_CP081939.1"/>
</dbReference>
<organism evidence="3 4">
    <name type="scientific">Avibacterium paragallinarum</name>
    <name type="common">Haemophilus gallinarum</name>
    <dbReference type="NCBI Taxonomy" id="728"/>
    <lineage>
        <taxon>Bacteria</taxon>
        <taxon>Pseudomonadati</taxon>
        <taxon>Pseudomonadota</taxon>
        <taxon>Gammaproteobacteria</taxon>
        <taxon>Pasteurellales</taxon>
        <taxon>Pasteurellaceae</taxon>
        <taxon>Avibacterium</taxon>
    </lineage>
</organism>
<dbReference type="Proteomes" id="UP000247594">
    <property type="component" value="Unassembled WGS sequence"/>
</dbReference>